<evidence type="ECO:0000313" key="2">
    <source>
        <dbReference type="Proteomes" id="UP000789595"/>
    </source>
</evidence>
<dbReference type="AlphaFoldDB" id="A0A8J2X2B8"/>
<comment type="caution">
    <text evidence="1">The sequence shown here is derived from an EMBL/GenBank/DDBJ whole genome shotgun (WGS) entry which is preliminary data.</text>
</comment>
<name>A0A8J2X2B8_9STRA</name>
<keyword evidence="2" id="KW-1185">Reference proteome</keyword>
<proteinExistence type="predicted"/>
<evidence type="ECO:0000313" key="1">
    <source>
        <dbReference type="EMBL" id="CAH0375895.1"/>
    </source>
</evidence>
<accession>A0A8J2X2B8</accession>
<protein>
    <submittedName>
        <fullName evidence="1">Uncharacterized protein</fullName>
    </submittedName>
</protein>
<gene>
    <name evidence="1" type="ORF">PECAL_5P04430</name>
</gene>
<sequence>MAPRDITNCVRPAPTKQITPTAPRRAVTKAPADDCALTAIVTPDGRTSAWRGDPATHLPEEVFHLVLALAGGRACVGAASVRRAWRLATATTLDILPPFASSTNSSLRLTWAGHRRHRHLVEARDGAHGTYAAAPATRKRRDVDLAKELRRTGSGWGCLGASFGGARALDDCIIVMDLAGREFEKRKAWHARDLPSLSKQGAGFLEFDCGWSLRDDFDEEARARCRDLSARGDDATARVVFFESVEALSIDLVAYSLSEDVVIDLCHWNPDSRVDEIHTIGRSLVIVAESDGLSRDPVNALGSHVYMGAQIQASLATGEGIVSLQVNFCDSEGLELRGVHEKHGAVTVTDCLGAALDAVEAKRRLARSL</sequence>
<organism evidence="1 2">
    <name type="scientific">Pelagomonas calceolata</name>
    <dbReference type="NCBI Taxonomy" id="35677"/>
    <lineage>
        <taxon>Eukaryota</taxon>
        <taxon>Sar</taxon>
        <taxon>Stramenopiles</taxon>
        <taxon>Ochrophyta</taxon>
        <taxon>Pelagophyceae</taxon>
        <taxon>Pelagomonadales</taxon>
        <taxon>Pelagomonadaceae</taxon>
        <taxon>Pelagomonas</taxon>
    </lineage>
</organism>
<dbReference type="Proteomes" id="UP000789595">
    <property type="component" value="Unassembled WGS sequence"/>
</dbReference>
<dbReference type="EMBL" id="CAKKNE010000005">
    <property type="protein sequence ID" value="CAH0375895.1"/>
    <property type="molecule type" value="Genomic_DNA"/>
</dbReference>
<reference evidence="1" key="1">
    <citation type="submission" date="2021-11" db="EMBL/GenBank/DDBJ databases">
        <authorList>
            <consortium name="Genoscope - CEA"/>
            <person name="William W."/>
        </authorList>
    </citation>
    <scope>NUCLEOTIDE SEQUENCE</scope>
</reference>